<protein>
    <recommendedName>
        <fullName evidence="10">GDP-Man:Man(1)GlcNAc(2)-PP-Dol alpha-1,3-mannosyltransferase</fullName>
        <ecNumber evidence="4">2.4.1.132</ecNumber>
        <ecNumber evidence="3">2.4.1.257</ecNumber>
    </recommendedName>
    <alternativeName>
        <fullName evidence="12">GDP-Man:Man(1)GlcNAc(2)-PP-dolichol mannosyltransferase</fullName>
    </alternativeName>
    <alternativeName>
        <fullName evidence="11">GDP-Man:Man(2)GlcNAc(2)-PP-Dol alpha-1,6-mannosyltransferase</fullName>
    </alternativeName>
</protein>
<evidence type="ECO:0000256" key="10">
    <source>
        <dbReference type="ARBA" id="ARBA00032047"/>
    </source>
</evidence>
<evidence type="ECO:0000313" key="17">
    <source>
        <dbReference type="EMBL" id="KKQ87205.1"/>
    </source>
</evidence>
<accession>A0A0G0LH12</accession>
<dbReference type="EC" id="2.4.1.132" evidence="4"/>
<keyword evidence="8" id="KW-1133">Transmembrane helix</keyword>
<dbReference type="PANTHER" id="PTHR45918">
    <property type="entry name" value="ALPHA-1,3/1,6-MANNOSYLTRANSFERASE ALG2"/>
    <property type="match status" value="1"/>
</dbReference>
<dbReference type="UniPathway" id="UPA00378"/>
<keyword evidence="7" id="KW-0256">Endoplasmic reticulum</keyword>
<evidence type="ECO:0000256" key="5">
    <source>
        <dbReference type="ARBA" id="ARBA00022679"/>
    </source>
</evidence>
<dbReference type="InterPro" id="IPR001296">
    <property type="entry name" value="Glyco_trans_1"/>
</dbReference>
<comment type="pathway">
    <text evidence="2">Protein modification; protein glycosylation.</text>
</comment>
<dbReference type="InterPro" id="IPR028098">
    <property type="entry name" value="Glyco_trans_4-like_N"/>
</dbReference>
<name>A0A0G0LH12_9BACT</name>
<keyword evidence="6" id="KW-0812">Transmembrane</keyword>
<evidence type="ECO:0000256" key="2">
    <source>
        <dbReference type="ARBA" id="ARBA00004922"/>
    </source>
</evidence>
<organism evidence="17 18">
    <name type="scientific">Candidatus Woesebacteria bacterium GW2011_GWB1_38_8b</name>
    <dbReference type="NCBI Taxonomy" id="1618571"/>
    <lineage>
        <taxon>Bacteria</taxon>
        <taxon>Candidatus Woeseibacteriota</taxon>
    </lineage>
</organism>
<dbReference type="CDD" id="cd03801">
    <property type="entry name" value="GT4_PimA-like"/>
    <property type="match status" value="1"/>
</dbReference>
<evidence type="ECO:0000256" key="1">
    <source>
        <dbReference type="ARBA" id="ARBA00004586"/>
    </source>
</evidence>
<sequence>MFMFFKKNSISDKSKLKIAIFHFAFIYSGGGEKLVMEEAVGLAKKGHRVDVYSSAYSSKLCFPGVYSVKIKTFLPQISTVLPEHDSFQILLTCVVAPFLAFKFRSYDVILAANQPSPWIAFWVRLFFKVPYVSYLAQPTRYIYPRKVDLEEGLIFSRKRLFSITAKLLEVSTPITSYFDKISIRKSGLVLSNGRYIKQLLDKTYDIKTINVPAGTHPAKQLRDFSKRADGTIKVGKTTIQKPFILITNRHFPQKRFEYALAAMPALLLLNPKIKLVITGSKTFYTDTLKIMIKELSLDDSVQFVGFVNEQELSNLYSNAYIYCYTAPEEDFGMGIIEAMGNGVPVVAWDNSGPKEIIENNKTGLLAHPLEIVDFTKKIELLLTNRKLAENISNLAYSCAVSDFSYKNHINLVEEALKKSITE</sequence>
<dbReference type="Proteomes" id="UP000033944">
    <property type="component" value="Unassembled WGS sequence"/>
</dbReference>
<comment type="caution">
    <text evidence="17">The sequence shown here is derived from an EMBL/GenBank/DDBJ whole genome shotgun (WGS) entry which is preliminary data.</text>
</comment>
<feature type="domain" description="Glycosyltransferase subfamily 4-like N-terminal" evidence="16">
    <location>
        <begin position="29"/>
        <end position="206"/>
    </location>
</feature>
<proteinExistence type="predicted"/>
<evidence type="ECO:0000259" key="15">
    <source>
        <dbReference type="Pfam" id="PF00534"/>
    </source>
</evidence>
<comment type="subcellular location">
    <subcellularLocation>
        <location evidence="1">Endoplasmic reticulum membrane</location>
    </subcellularLocation>
</comment>
<keyword evidence="9" id="KW-0472">Membrane</keyword>
<gene>
    <name evidence="17" type="ORF">UT10_C0009G0009</name>
</gene>
<dbReference type="EC" id="2.4.1.257" evidence="3"/>
<evidence type="ECO:0000256" key="14">
    <source>
        <dbReference type="ARBA" id="ARBA00045104"/>
    </source>
</evidence>
<dbReference type="AlphaFoldDB" id="A0A0G0LH12"/>
<evidence type="ECO:0000256" key="12">
    <source>
        <dbReference type="ARBA" id="ARBA00032874"/>
    </source>
</evidence>
<evidence type="ECO:0000256" key="11">
    <source>
        <dbReference type="ARBA" id="ARBA00032333"/>
    </source>
</evidence>
<evidence type="ECO:0000256" key="6">
    <source>
        <dbReference type="ARBA" id="ARBA00022692"/>
    </source>
</evidence>
<dbReference type="GO" id="GO:0102704">
    <property type="term" value="F:GDP-Man:Man(2)GlcNAc(2)-PP-Dol alpha-1,6-mannosyltransferase activity"/>
    <property type="evidence" value="ECO:0007669"/>
    <property type="project" value="UniProtKB-EC"/>
</dbReference>
<comment type="catalytic activity">
    <reaction evidence="13">
        <text>a beta-D-Man-(1-&gt;4)-beta-D-GlcNAc-(1-&gt;4)-alpha-D-GlcNAc-diphospho-di-trans,poly-cis-dolichol + GDP-alpha-D-mannose = an alpha-D-Man-(1-&gt;3)-beta-D-Man-(1-&gt;4)-beta-D-GlcNAc-(1-&gt;4)-alpha-D-GlcNAc-diphospho-di-trans,poly-cis-dolichol + GDP + H(+)</text>
        <dbReference type="Rhea" id="RHEA:29515"/>
        <dbReference type="Rhea" id="RHEA-COMP:19511"/>
        <dbReference type="Rhea" id="RHEA-COMP:19513"/>
        <dbReference type="ChEBI" id="CHEBI:15378"/>
        <dbReference type="ChEBI" id="CHEBI:57527"/>
        <dbReference type="ChEBI" id="CHEBI:58189"/>
        <dbReference type="ChEBI" id="CHEBI:58472"/>
        <dbReference type="ChEBI" id="CHEBI:132510"/>
        <dbReference type="EC" id="2.4.1.132"/>
    </reaction>
    <physiologicalReaction direction="left-to-right" evidence="13">
        <dbReference type="Rhea" id="RHEA:29516"/>
    </physiologicalReaction>
</comment>
<dbReference type="Pfam" id="PF00534">
    <property type="entry name" value="Glycos_transf_1"/>
    <property type="match status" value="1"/>
</dbReference>
<dbReference type="Pfam" id="PF13439">
    <property type="entry name" value="Glyco_transf_4"/>
    <property type="match status" value="1"/>
</dbReference>
<evidence type="ECO:0000256" key="4">
    <source>
        <dbReference type="ARBA" id="ARBA00012649"/>
    </source>
</evidence>
<comment type="catalytic activity">
    <reaction evidence="14">
        <text>an alpha-D-Man-(1-&gt;3)-beta-D-Man-(1-&gt;4)-beta-D-GlcNAc-(1-&gt;4)-alpha-D-GlcNAc-diphospho-di-trans,poly-cis-dolichol + GDP-alpha-D-mannose = an alpha-D-Man-(1-&gt;3)-[alpha-D-Man-(1-&gt;6)]-beta-D-Man-(1-&gt;4)-beta-D-GlcNAc-(1-&gt;4)-alpha-D-GlcNAc-diphospho-di-trans,poly-cis-dolichol + GDP + H(+)</text>
        <dbReference type="Rhea" id="RHEA:29519"/>
        <dbReference type="Rhea" id="RHEA-COMP:19513"/>
        <dbReference type="Rhea" id="RHEA-COMP:19515"/>
        <dbReference type="ChEBI" id="CHEBI:15378"/>
        <dbReference type="ChEBI" id="CHEBI:57527"/>
        <dbReference type="ChEBI" id="CHEBI:58189"/>
        <dbReference type="ChEBI" id="CHEBI:132510"/>
        <dbReference type="ChEBI" id="CHEBI:132511"/>
        <dbReference type="EC" id="2.4.1.257"/>
    </reaction>
    <physiologicalReaction direction="left-to-right" evidence="14">
        <dbReference type="Rhea" id="RHEA:29520"/>
    </physiologicalReaction>
</comment>
<evidence type="ECO:0000256" key="8">
    <source>
        <dbReference type="ARBA" id="ARBA00022989"/>
    </source>
</evidence>
<dbReference type="Gene3D" id="3.40.50.2000">
    <property type="entry name" value="Glycogen Phosphorylase B"/>
    <property type="match status" value="2"/>
</dbReference>
<evidence type="ECO:0000256" key="3">
    <source>
        <dbReference type="ARBA" id="ARBA00011969"/>
    </source>
</evidence>
<dbReference type="PANTHER" id="PTHR45918:SF1">
    <property type="entry name" value="ALPHA-1,3_1,6-MANNOSYLTRANSFERASE ALG2"/>
    <property type="match status" value="1"/>
</dbReference>
<dbReference type="EMBL" id="LBVN01000009">
    <property type="protein sequence ID" value="KKQ87205.1"/>
    <property type="molecule type" value="Genomic_DNA"/>
</dbReference>
<dbReference type="InterPro" id="IPR027054">
    <property type="entry name" value="ALG2"/>
</dbReference>
<evidence type="ECO:0000313" key="18">
    <source>
        <dbReference type="Proteomes" id="UP000033944"/>
    </source>
</evidence>
<dbReference type="GO" id="GO:0004378">
    <property type="term" value="F:GDP-Man:Man(1)GlcNAc(2)-PP-Dol alpha-1,3-mannosyltransferase activity"/>
    <property type="evidence" value="ECO:0007669"/>
    <property type="project" value="UniProtKB-EC"/>
</dbReference>
<evidence type="ECO:0000259" key="16">
    <source>
        <dbReference type="Pfam" id="PF13439"/>
    </source>
</evidence>
<dbReference type="SUPFAM" id="SSF53756">
    <property type="entry name" value="UDP-Glycosyltransferase/glycogen phosphorylase"/>
    <property type="match status" value="1"/>
</dbReference>
<evidence type="ECO:0000256" key="13">
    <source>
        <dbReference type="ARBA" id="ARBA00045103"/>
    </source>
</evidence>
<evidence type="ECO:0000256" key="7">
    <source>
        <dbReference type="ARBA" id="ARBA00022824"/>
    </source>
</evidence>
<keyword evidence="5 17" id="KW-0808">Transferase</keyword>
<feature type="domain" description="Glycosyl transferase family 1" evidence="15">
    <location>
        <begin position="240"/>
        <end position="395"/>
    </location>
</feature>
<reference evidence="17 18" key="1">
    <citation type="journal article" date="2015" name="Nature">
        <title>rRNA introns, odd ribosomes, and small enigmatic genomes across a large radiation of phyla.</title>
        <authorList>
            <person name="Brown C.T."/>
            <person name="Hug L.A."/>
            <person name="Thomas B.C."/>
            <person name="Sharon I."/>
            <person name="Castelle C.J."/>
            <person name="Singh A."/>
            <person name="Wilkins M.J."/>
            <person name="Williams K.H."/>
            <person name="Banfield J.F."/>
        </authorList>
    </citation>
    <scope>NUCLEOTIDE SEQUENCE [LARGE SCALE GENOMIC DNA]</scope>
</reference>
<evidence type="ECO:0000256" key="9">
    <source>
        <dbReference type="ARBA" id="ARBA00023136"/>
    </source>
</evidence>